<reference evidence="2 3" key="1">
    <citation type="submission" date="2015-03" db="EMBL/GenBank/DDBJ databases">
        <title>Caedibacter varicaedens, whole genome shotgun sequence.</title>
        <authorList>
            <person name="Suzuki H."/>
            <person name="Dapper A.L."/>
            <person name="Gibson A.K."/>
            <person name="Jackson C."/>
            <person name="Lee H."/>
            <person name="Pejaver V.R."/>
            <person name="Doak T."/>
            <person name="Lynch M."/>
        </authorList>
    </citation>
    <scope>NUCLEOTIDE SEQUENCE [LARGE SCALE GENOMIC DNA]</scope>
</reference>
<dbReference type="InterPro" id="IPR036760">
    <property type="entry name" value="SspB-like_sf"/>
</dbReference>
<dbReference type="EMBL" id="BBVC01000098">
    <property type="protein sequence ID" value="GAO98853.1"/>
    <property type="molecule type" value="Genomic_DNA"/>
</dbReference>
<feature type="region of interest" description="Disordered" evidence="1">
    <location>
        <begin position="132"/>
        <end position="165"/>
    </location>
</feature>
<evidence type="ECO:0000256" key="1">
    <source>
        <dbReference type="SAM" id="MobiDB-lite"/>
    </source>
</evidence>
<dbReference type="Gene3D" id="2.30.30.220">
    <property type="entry name" value="SspB-like"/>
    <property type="match status" value="1"/>
</dbReference>
<accession>A0A0K8MF46</accession>
<keyword evidence="3" id="KW-1185">Reference proteome</keyword>
<comment type="caution">
    <text evidence="2">The sequence shown here is derived from an EMBL/GenBank/DDBJ whole genome shotgun (WGS) entry which is preliminary data.</text>
</comment>
<dbReference type="InterPro" id="IPR007481">
    <property type="entry name" value="SspB"/>
</dbReference>
<feature type="compositionally biased region" description="Basic and acidic residues" evidence="1">
    <location>
        <begin position="132"/>
        <end position="145"/>
    </location>
</feature>
<organism evidence="2 3">
    <name type="scientific">Caedimonas varicaedens</name>
    <dbReference type="NCBI Taxonomy" id="1629334"/>
    <lineage>
        <taxon>Bacteria</taxon>
        <taxon>Pseudomonadati</taxon>
        <taxon>Pseudomonadota</taxon>
        <taxon>Alphaproteobacteria</taxon>
        <taxon>Holosporales</taxon>
        <taxon>Caedimonadaceae</taxon>
        <taxon>Caedimonas</taxon>
    </lineage>
</organism>
<dbReference type="SUPFAM" id="SSF101738">
    <property type="entry name" value="SspB-like"/>
    <property type="match status" value="1"/>
</dbReference>
<sequence length="165" mass="18667">MSQSEDMEAVKKKGFDYDDMVQEALRGVVREALNRTSKDGLTGSHHFYLTFQTNRPDVVVPESLREKHPEEITIVLQHQFWDLKVDQEKFEVSLSFNDNLEKVIVPFGALISFLDPSVKFGLQFSPLSPVVAEKKGRGKSKDKNPDSSPEPAMGKVVTLDAFRKK</sequence>
<evidence type="ECO:0000313" key="2">
    <source>
        <dbReference type="EMBL" id="GAO98853.1"/>
    </source>
</evidence>
<gene>
    <name evidence="2" type="ORF">Cva_01522</name>
</gene>
<dbReference type="STRING" id="1629334.Cva_01522"/>
<protein>
    <submittedName>
        <fullName evidence="2">Stringent starvation protein B</fullName>
    </submittedName>
</protein>
<evidence type="ECO:0000313" key="3">
    <source>
        <dbReference type="Proteomes" id="UP000036771"/>
    </source>
</evidence>
<dbReference type="Proteomes" id="UP000036771">
    <property type="component" value="Unassembled WGS sequence"/>
</dbReference>
<dbReference type="AlphaFoldDB" id="A0A0K8MF46"/>
<name>A0A0K8MF46_9PROT</name>
<dbReference type="Pfam" id="PF04386">
    <property type="entry name" value="SspB"/>
    <property type="match status" value="1"/>
</dbReference>
<proteinExistence type="predicted"/>